<evidence type="ECO:0000256" key="6">
    <source>
        <dbReference type="SAM" id="Phobius"/>
    </source>
</evidence>
<evidence type="ECO:0000256" key="5">
    <source>
        <dbReference type="ARBA" id="ARBA00038268"/>
    </source>
</evidence>
<dbReference type="GO" id="GO:0016020">
    <property type="term" value="C:membrane"/>
    <property type="evidence" value="ECO:0007669"/>
    <property type="project" value="UniProtKB-SubCell"/>
</dbReference>
<evidence type="ECO:0000256" key="1">
    <source>
        <dbReference type="ARBA" id="ARBA00004141"/>
    </source>
</evidence>
<comment type="subcellular location">
    <subcellularLocation>
        <location evidence="1">Membrane</location>
        <topology evidence="1">Multi-pass membrane protein</topology>
    </subcellularLocation>
</comment>
<name>A0A3P7I7N9_STRVU</name>
<comment type="similarity">
    <text evidence="5">Belongs to the membrane-bound acyltransferase family. HHAT subfamily.</text>
</comment>
<keyword evidence="8" id="KW-1185">Reference proteome</keyword>
<dbReference type="Pfam" id="PF03062">
    <property type="entry name" value="MBOAT"/>
    <property type="match status" value="1"/>
</dbReference>
<dbReference type="PANTHER" id="PTHR13285">
    <property type="entry name" value="ACYLTRANSFERASE"/>
    <property type="match status" value="1"/>
</dbReference>
<organism evidence="7 8">
    <name type="scientific">Strongylus vulgaris</name>
    <name type="common">Blood worm</name>
    <dbReference type="NCBI Taxonomy" id="40348"/>
    <lineage>
        <taxon>Eukaryota</taxon>
        <taxon>Metazoa</taxon>
        <taxon>Ecdysozoa</taxon>
        <taxon>Nematoda</taxon>
        <taxon>Chromadorea</taxon>
        <taxon>Rhabditida</taxon>
        <taxon>Rhabditina</taxon>
        <taxon>Rhabditomorpha</taxon>
        <taxon>Strongyloidea</taxon>
        <taxon>Strongylidae</taxon>
        <taxon>Strongylus</taxon>
    </lineage>
</organism>
<keyword evidence="3 6" id="KW-1133">Transmembrane helix</keyword>
<dbReference type="AlphaFoldDB" id="A0A3P7I7N9"/>
<evidence type="ECO:0000256" key="3">
    <source>
        <dbReference type="ARBA" id="ARBA00022989"/>
    </source>
</evidence>
<dbReference type="OrthoDB" id="420606at2759"/>
<evidence type="ECO:0000256" key="2">
    <source>
        <dbReference type="ARBA" id="ARBA00022692"/>
    </source>
</evidence>
<gene>
    <name evidence="7" type="ORF">SVUK_LOCUS464</name>
</gene>
<evidence type="ECO:0000313" key="8">
    <source>
        <dbReference type="Proteomes" id="UP000270094"/>
    </source>
</evidence>
<feature type="transmembrane region" description="Helical" evidence="6">
    <location>
        <begin position="47"/>
        <end position="67"/>
    </location>
</feature>
<evidence type="ECO:0000313" key="7">
    <source>
        <dbReference type="EMBL" id="VDM65466.1"/>
    </source>
</evidence>
<dbReference type="Proteomes" id="UP000270094">
    <property type="component" value="Unassembled WGS sequence"/>
</dbReference>
<reference evidence="7 8" key="1">
    <citation type="submission" date="2018-11" db="EMBL/GenBank/DDBJ databases">
        <authorList>
            <consortium name="Pathogen Informatics"/>
        </authorList>
    </citation>
    <scope>NUCLEOTIDE SEQUENCE [LARGE SCALE GENOMIC DNA]</scope>
</reference>
<sequence length="200" mass="22812">MQPPPPPICISRVSRYSRMWRHFDVGLYRFLKNQVYIPLLSHQLPTVLAMLRNLATLFAVFGVVLAWHGIRTHYICWVSLSALELVMERLGSVLWRTKTSQEFRSSLGDVNTRRLMAVLMVATVIPGIFGVFFFLGVDGVGSAIFEKLIIQGVKDILSFNVLPMSTGFMILHMVFLGYFYNNVCMEFDEAPTTKKEAKQE</sequence>
<dbReference type="InterPro" id="IPR004299">
    <property type="entry name" value="MBOAT_fam"/>
</dbReference>
<dbReference type="EMBL" id="UYYB01000787">
    <property type="protein sequence ID" value="VDM65466.1"/>
    <property type="molecule type" value="Genomic_DNA"/>
</dbReference>
<protein>
    <submittedName>
        <fullName evidence="7">Uncharacterized protein</fullName>
    </submittedName>
</protein>
<dbReference type="PANTHER" id="PTHR13285:SF18">
    <property type="entry name" value="PROTEIN-CYSTEINE N-PALMITOYLTRANSFERASE RASP"/>
    <property type="match status" value="1"/>
</dbReference>
<feature type="transmembrane region" description="Helical" evidence="6">
    <location>
        <begin position="156"/>
        <end position="180"/>
    </location>
</feature>
<keyword evidence="2 6" id="KW-0812">Transmembrane</keyword>
<proteinExistence type="inferred from homology"/>
<accession>A0A3P7I7N9</accession>
<dbReference type="InterPro" id="IPR051085">
    <property type="entry name" value="MB_O-acyltransferase"/>
</dbReference>
<keyword evidence="4 6" id="KW-0472">Membrane</keyword>
<dbReference type="GO" id="GO:0016409">
    <property type="term" value="F:palmitoyltransferase activity"/>
    <property type="evidence" value="ECO:0007669"/>
    <property type="project" value="TreeGrafter"/>
</dbReference>
<dbReference type="GO" id="GO:0005783">
    <property type="term" value="C:endoplasmic reticulum"/>
    <property type="evidence" value="ECO:0007669"/>
    <property type="project" value="TreeGrafter"/>
</dbReference>
<feature type="transmembrane region" description="Helical" evidence="6">
    <location>
        <begin position="115"/>
        <end position="135"/>
    </location>
</feature>
<evidence type="ECO:0000256" key="4">
    <source>
        <dbReference type="ARBA" id="ARBA00023136"/>
    </source>
</evidence>